<dbReference type="STRING" id="1664694.A0A0N1NZ60"/>
<keyword evidence="3" id="KW-1185">Reference proteome</keyword>
<feature type="compositionally biased region" description="Polar residues" evidence="1">
    <location>
        <begin position="109"/>
        <end position="121"/>
    </location>
</feature>
<feature type="region of interest" description="Disordered" evidence="1">
    <location>
        <begin position="96"/>
        <end position="121"/>
    </location>
</feature>
<dbReference type="VEuPathDB" id="FungiDB:AB675_3540"/>
<evidence type="ECO:0000313" key="3">
    <source>
        <dbReference type="Proteomes" id="UP000038010"/>
    </source>
</evidence>
<dbReference type="Gene3D" id="3.40.50.1010">
    <property type="entry name" value="5'-nuclease"/>
    <property type="match status" value="1"/>
</dbReference>
<feature type="compositionally biased region" description="Polar residues" evidence="1">
    <location>
        <begin position="236"/>
        <end position="245"/>
    </location>
</feature>
<feature type="compositionally biased region" description="Polar residues" evidence="1">
    <location>
        <begin position="296"/>
        <end position="319"/>
    </location>
</feature>
<protein>
    <recommendedName>
        <fullName evidence="4">PIN domain-containing protein</fullName>
    </recommendedName>
</protein>
<feature type="compositionally biased region" description="Low complexity" evidence="1">
    <location>
        <begin position="148"/>
        <end position="159"/>
    </location>
</feature>
<organism evidence="2 3">
    <name type="scientific">Cyphellophora attinorum</name>
    <dbReference type="NCBI Taxonomy" id="1664694"/>
    <lineage>
        <taxon>Eukaryota</taxon>
        <taxon>Fungi</taxon>
        <taxon>Dikarya</taxon>
        <taxon>Ascomycota</taxon>
        <taxon>Pezizomycotina</taxon>
        <taxon>Eurotiomycetes</taxon>
        <taxon>Chaetothyriomycetidae</taxon>
        <taxon>Chaetothyriales</taxon>
        <taxon>Cyphellophoraceae</taxon>
        <taxon>Cyphellophora</taxon>
    </lineage>
</organism>
<dbReference type="RefSeq" id="XP_017999688.1">
    <property type="nucleotide sequence ID" value="XM_018143600.1"/>
</dbReference>
<gene>
    <name evidence="2" type="ORF">AB675_3540</name>
</gene>
<comment type="caution">
    <text evidence="2">The sequence shown here is derived from an EMBL/GenBank/DDBJ whole genome shotgun (WGS) entry which is preliminary data.</text>
</comment>
<dbReference type="OrthoDB" id="5361617at2759"/>
<dbReference type="Proteomes" id="UP000038010">
    <property type="component" value="Unassembled WGS sequence"/>
</dbReference>
<feature type="region of interest" description="Disordered" evidence="1">
    <location>
        <begin position="133"/>
        <end position="162"/>
    </location>
</feature>
<dbReference type="AlphaFoldDB" id="A0A0N1NZ60"/>
<reference evidence="2 3" key="1">
    <citation type="submission" date="2015-06" db="EMBL/GenBank/DDBJ databases">
        <title>Draft genome of the ant-associated black yeast Phialophora attae CBS 131958.</title>
        <authorList>
            <person name="Moreno L.F."/>
            <person name="Stielow B.J."/>
            <person name="de Hoog S."/>
            <person name="Vicente V.A."/>
            <person name="Weiss V.A."/>
            <person name="de Vries M."/>
            <person name="Cruz L.M."/>
            <person name="Souza E.M."/>
        </authorList>
    </citation>
    <scope>NUCLEOTIDE SEQUENCE [LARGE SCALE GENOMIC DNA]</scope>
    <source>
        <strain evidence="2 3">CBS 131958</strain>
    </source>
</reference>
<name>A0A0N1NZ60_9EURO</name>
<evidence type="ECO:0000256" key="1">
    <source>
        <dbReference type="SAM" id="MobiDB-lite"/>
    </source>
</evidence>
<accession>A0A0N1NZ60</accession>
<sequence>MASAATKTVQCIVDDTALTANISEIETWVVRGSIALVVPLHTINRLHLLRKDTSQIGQNARRSIKFLDKMTGRNITVQESIEQYATWQEVEAHYKEDDGKEKDVETKQSTDTATKRTSGGNALSQMLLDKLNFAPTNTSPKSTPPTSPISSGPQSSKTSPEVKNANIAVSDKSPVPPALKSLLNSVVWYVHEKDNNGAEVFFLTNSADIQHLARDFDVPTRTIHQMRDTLGAEITSPATTEQPSDSDPKSEKKTLFSYDDELSEEEEEVVFKPRGRGATKTSTGRGSMRHKPTGRSPRNSFSTPVTPQTPANANGTPAQNKPKIPIEEIDPDSFDRGSFGRGSGQLANVGNHVGNYMGSGNHFNPPNGPRGGNSPRANFASPARGNHIGRGTPRGRGLNGTPNTRGRGRLFVP</sequence>
<dbReference type="GeneID" id="28735480"/>
<dbReference type="EMBL" id="LFJN01000014">
    <property type="protein sequence ID" value="KPI39725.1"/>
    <property type="molecule type" value="Genomic_DNA"/>
</dbReference>
<feature type="compositionally biased region" description="Basic and acidic residues" evidence="1">
    <location>
        <begin position="96"/>
        <end position="108"/>
    </location>
</feature>
<feature type="compositionally biased region" description="Acidic residues" evidence="1">
    <location>
        <begin position="258"/>
        <end position="268"/>
    </location>
</feature>
<evidence type="ECO:0000313" key="2">
    <source>
        <dbReference type="EMBL" id="KPI39725.1"/>
    </source>
</evidence>
<proteinExistence type="predicted"/>
<evidence type="ECO:0008006" key="4">
    <source>
        <dbReference type="Google" id="ProtNLM"/>
    </source>
</evidence>
<feature type="region of interest" description="Disordered" evidence="1">
    <location>
        <begin position="230"/>
        <end position="413"/>
    </location>
</feature>